<dbReference type="InterPro" id="IPR000531">
    <property type="entry name" value="Beta-barrel_TonB"/>
</dbReference>
<dbReference type="Pfam" id="PF00593">
    <property type="entry name" value="TonB_dep_Rec_b-barrel"/>
    <property type="match status" value="1"/>
</dbReference>
<keyword evidence="18" id="KW-1185">Reference proteome</keyword>
<comment type="subcellular location">
    <subcellularLocation>
        <location evidence="1 12">Cell outer membrane</location>
        <topology evidence="1 12">Multi-pass membrane protein</topology>
    </subcellularLocation>
</comment>
<keyword evidence="10 17" id="KW-0675">Receptor</keyword>
<evidence type="ECO:0000256" key="12">
    <source>
        <dbReference type="PROSITE-ProRule" id="PRU01360"/>
    </source>
</evidence>
<evidence type="ECO:0000259" key="15">
    <source>
        <dbReference type="Pfam" id="PF00593"/>
    </source>
</evidence>
<evidence type="ECO:0000256" key="6">
    <source>
        <dbReference type="ARBA" id="ARBA00022729"/>
    </source>
</evidence>
<feature type="domain" description="TonB-dependent receptor plug" evidence="16">
    <location>
        <begin position="52"/>
        <end position="160"/>
    </location>
</feature>
<evidence type="ECO:0000256" key="2">
    <source>
        <dbReference type="ARBA" id="ARBA00009810"/>
    </source>
</evidence>
<keyword evidence="7" id="KW-0406">Ion transport</keyword>
<organism evidence="17 18">
    <name type="scientific">Inhella inkyongensis</name>
    <dbReference type="NCBI Taxonomy" id="392593"/>
    <lineage>
        <taxon>Bacteria</taxon>
        <taxon>Pseudomonadati</taxon>
        <taxon>Pseudomonadota</taxon>
        <taxon>Betaproteobacteria</taxon>
        <taxon>Burkholderiales</taxon>
        <taxon>Sphaerotilaceae</taxon>
        <taxon>Inhella</taxon>
    </lineage>
</organism>
<reference evidence="17 18" key="1">
    <citation type="submission" date="2020-08" db="EMBL/GenBank/DDBJ databases">
        <title>Genomic Encyclopedia of Type Strains, Phase IV (KMG-IV): sequencing the most valuable type-strain genomes for metagenomic binning, comparative biology and taxonomic classification.</title>
        <authorList>
            <person name="Goeker M."/>
        </authorList>
    </citation>
    <scope>NUCLEOTIDE SEQUENCE [LARGE SCALE GENOMIC DNA]</scope>
    <source>
        <strain evidence="17 18">DSM 23958</strain>
    </source>
</reference>
<feature type="chain" id="PRO_5032792129" evidence="14">
    <location>
        <begin position="27"/>
        <end position="790"/>
    </location>
</feature>
<accession>A0A840S4X9</accession>
<dbReference type="PROSITE" id="PS52016">
    <property type="entry name" value="TONB_DEPENDENT_REC_3"/>
    <property type="match status" value="1"/>
</dbReference>
<evidence type="ECO:0000259" key="16">
    <source>
        <dbReference type="Pfam" id="PF07715"/>
    </source>
</evidence>
<dbReference type="SUPFAM" id="SSF56935">
    <property type="entry name" value="Porins"/>
    <property type="match status" value="1"/>
</dbReference>
<evidence type="ECO:0000256" key="5">
    <source>
        <dbReference type="ARBA" id="ARBA00022692"/>
    </source>
</evidence>
<dbReference type="Proteomes" id="UP000554837">
    <property type="component" value="Unassembled WGS sequence"/>
</dbReference>
<dbReference type="InterPro" id="IPR039426">
    <property type="entry name" value="TonB-dep_rcpt-like"/>
</dbReference>
<feature type="signal peptide" evidence="14">
    <location>
        <begin position="1"/>
        <end position="26"/>
    </location>
</feature>
<evidence type="ECO:0000256" key="8">
    <source>
        <dbReference type="ARBA" id="ARBA00023077"/>
    </source>
</evidence>
<keyword evidence="4 12" id="KW-1134">Transmembrane beta strand</keyword>
<comment type="similarity">
    <text evidence="2 12 13">Belongs to the TonB-dependent receptor family.</text>
</comment>
<evidence type="ECO:0000256" key="11">
    <source>
        <dbReference type="ARBA" id="ARBA00023237"/>
    </source>
</evidence>
<dbReference type="InterPro" id="IPR036942">
    <property type="entry name" value="Beta-barrel_TonB_sf"/>
</dbReference>
<dbReference type="EMBL" id="JACHHO010000002">
    <property type="protein sequence ID" value="MBB5204528.1"/>
    <property type="molecule type" value="Genomic_DNA"/>
</dbReference>
<gene>
    <name evidence="17" type="ORF">HNQ51_001842</name>
</gene>
<evidence type="ECO:0000256" key="14">
    <source>
        <dbReference type="SAM" id="SignalP"/>
    </source>
</evidence>
<sequence length="790" mass="87190">MSNALTARPRALCAALAACFTLPTLAQGVASDAQLETVVLVGRAIRAQLPVDTPGNLSGLSAEDLRLQNLINPEDALAQLPGLTIRKRYVGDRNALISGRSFGSLQPSRGLAYVDGYLISNFLGRFDAPRWNMVTLEAIARVDMLQGPFSALLPGNSIGATAFVTEREPQRFEASARWSRHQQDFELYGQRDSLPSQQASAYLAQRWDAGGGSGLWASLSLNQQDAHSQPMQYFNLLAGPQGWNAPAANAVTVSGIRYDRDPQGIERAMLGANAGAYDHTVQHTAKLKLGADLGPRWRASWLLAGWQHDSDSHNRSFLRDAQGALVWRGAVRDAAHPERGFTLPAAAFAPSLRKEAHRQWGLSLKTRQTPGWNASLVASGYRIAHDRAHQASLPDPEAFSSGGKGTVTRRDGTGWGTLELQGLWRGEQHRIALGLHQNRYRLDSPTLESGDWRVEGLTLNQAYRGRTEIRALYLQDAWALAPDWTLTLGWRSEHFQAFSGEQVLRAASCRTAPLTSCELQSDGQYLRTLRHAERRQQGESPKASLAWAAREDWLFKASLGRGLRFANVEELYNGTFTATSQTLSDPNLQAEQGTVLELSAEWEPSDRNKLRVALVQDEVRNAILRQSDATVSPSVTRVSNVDRVRTRALELVWQVQDLGFKGLNLDSNLTLAESKVLANVRDPAQVGKFWPRVPKLRANVQASYRLPWGLVSASWRVSGRAYNSATNSDVHPDVYGGVSRFSLLDLRTLWRPARGWELALGLNNATNAKAFQSHPYPGRTLLAELRWSTP</sequence>
<keyword evidence="5 12" id="KW-0812">Transmembrane</keyword>
<keyword evidence="6 14" id="KW-0732">Signal</keyword>
<evidence type="ECO:0000256" key="9">
    <source>
        <dbReference type="ARBA" id="ARBA00023136"/>
    </source>
</evidence>
<dbReference type="InterPro" id="IPR012910">
    <property type="entry name" value="Plug_dom"/>
</dbReference>
<evidence type="ECO:0000256" key="13">
    <source>
        <dbReference type="RuleBase" id="RU003357"/>
    </source>
</evidence>
<evidence type="ECO:0000256" key="7">
    <source>
        <dbReference type="ARBA" id="ARBA00023065"/>
    </source>
</evidence>
<name>A0A840S4X9_9BURK</name>
<dbReference type="GO" id="GO:0015344">
    <property type="term" value="F:siderophore uptake transmembrane transporter activity"/>
    <property type="evidence" value="ECO:0007669"/>
    <property type="project" value="TreeGrafter"/>
</dbReference>
<dbReference type="AlphaFoldDB" id="A0A840S4X9"/>
<evidence type="ECO:0000256" key="1">
    <source>
        <dbReference type="ARBA" id="ARBA00004571"/>
    </source>
</evidence>
<keyword evidence="8 13" id="KW-0798">TonB box</keyword>
<keyword evidence="9 12" id="KW-0472">Membrane</keyword>
<dbReference type="PANTHER" id="PTHR30069">
    <property type="entry name" value="TONB-DEPENDENT OUTER MEMBRANE RECEPTOR"/>
    <property type="match status" value="1"/>
</dbReference>
<dbReference type="GO" id="GO:0044718">
    <property type="term" value="P:siderophore transmembrane transport"/>
    <property type="evidence" value="ECO:0007669"/>
    <property type="project" value="TreeGrafter"/>
</dbReference>
<dbReference type="Gene3D" id="2.40.170.20">
    <property type="entry name" value="TonB-dependent receptor, beta-barrel domain"/>
    <property type="match status" value="1"/>
</dbReference>
<dbReference type="Pfam" id="PF07715">
    <property type="entry name" value="Plug"/>
    <property type="match status" value="1"/>
</dbReference>
<evidence type="ECO:0000256" key="4">
    <source>
        <dbReference type="ARBA" id="ARBA00022452"/>
    </source>
</evidence>
<dbReference type="OrthoDB" id="9760620at2"/>
<evidence type="ECO:0000256" key="10">
    <source>
        <dbReference type="ARBA" id="ARBA00023170"/>
    </source>
</evidence>
<feature type="domain" description="TonB-dependent receptor-like beta-barrel" evidence="15">
    <location>
        <begin position="314"/>
        <end position="764"/>
    </location>
</feature>
<dbReference type="GO" id="GO:0009279">
    <property type="term" value="C:cell outer membrane"/>
    <property type="evidence" value="ECO:0007669"/>
    <property type="project" value="UniProtKB-SubCell"/>
</dbReference>
<dbReference type="PANTHER" id="PTHR30069:SF53">
    <property type="entry name" value="COLICIN I RECEPTOR-RELATED"/>
    <property type="match status" value="1"/>
</dbReference>
<dbReference type="RefSeq" id="WP_138855806.1">
    <property type="nucleotide sequence ID" value="NZ_CP040709.1"/>
</dbReference>
<evidence type="ECO:0000313" key="18">
    <source>
        <dbReference type="Proteomes" id="UP000554837"/>
    </source>
</evidence>
<keyword evidence="11 12" id="KW-0998">Cell outer membrane</keyword>
<proteinExistence type="inferred from homology"/>
<dbReference type="InterPro" id="IPR037066">
    <property type="entry name" value="Plug_dom_sf"/>
</dbReference>
<dbReference type="Gene3D" id="2.170.130.10">
    <property type="entry name" value="TonB-dependent receptor, plug domain"/>
    <property type="match status" value="1"/>
</dbReference>
<keyword evidence="3 12" id="KW-0813">Transport</keyword>
<evidence type="ECO:0000313" key="17">
    <source>
        <dbReference type="EMBL" id="MBB5204528.1"/>
    </source>
</evidence>
<protein>
    <submittedName>
        <fullName evidence="17">Iron complex outermembrane receptor protein</fullName>
    </submittedName>
</protein>
<comment type="caution">
    <text evidence="17">The sequence shown here is derived from an EMBL/GenBank/DDBJ whole genome shotgun (WGS) entry which is preliminary data.</text>
</comment>
<evidence type="ECO:0000256" key="3">
    <source>
        <dbReference type="ARBA" id="ARBA00022448"/>
    </source>
</evidence>